<keyword evidence="2" id="KW-1185">Reference proteome</keyword>
<sequence length="69" mass="7814">MKKKIHTYNILLSNGEWLENIRFEGPLEYHFSGVMVSLLPVQDAAGKTIVLNMHHIVKAELLTVEEIGP</sequence>
<proteinExistence type="predicted"/>
<reference evidence="2" key="1">
    <citation type="journal article" date="2019" name="Int. J. Syst. Evol. Microbiol.">
        <title>The Global Catalogue of Microorganisms (GCM) 10K type strain sequencing project: providing services to taxonomists for standard genome sequencing and annotation.</title>
        <authorList>
            <consortium name="The Broad Institute Genomics Platform"/>
            <consortium name="The Broad Institute Genome Sequencing Center for Infectious Disease"/>
            <person name="Wu L."/>
            <person name="Ma J."/>
        </authorList>
    </citation>
    <scope>NUCLEOTIDE SEQUENCE [LARGE SCALE GENOMIC DNA]</scope>
    <source>
        <strain evidence="2">CCM 320</strain>
    </source>
</reference>
<evidence type="ECO:0000313" key="1">
    <source>
        <dbReference type="EMBL" id="MFC3209765.1"/>
    </source>
</evidence>
<organism evidence="1 2">
    <name type="scientific">Planomicrobium okeanokoites</name>
    <name type="common">Planococcus okeanokoites</name>
    <name type="synonym">Flavobacterium okeanokoites</name>
    <dbReference type="NCBI Taxonomy" id="244"/>
    <lineage>
        <taxon>Bacteria</taxon>
        <taxon>Bacillati</taxon>
        <taxon>Bacillota</taxon>
        <taxon>Bacilli</taxon>
        <taxon>Bacillales</taxon>
        <taxon>Caryophanaceae</taxon>
        <taxon>Planomicrobium</taxon>
    </lineage>
</organism>
<dbReference type="Proteomes" id="UP001595625">
    <property type="component" value="Unassembled WGS sequence"/>
</dbReference>
<protein>
    <recommendedName>
        <fullName evidence="3">YolD-like protein</fullName>
    </recommendedName>
</protein>
<evidence type="ECO:0000313" key="2">
    <source>
        <dbReference type="Proteomes" id="UP001595625"/>
    </source>
</evidence>
<evidence type="ECO:0008006" key="3">
    <source>
        <dbReference type="Google" id="ProtNLM"/>
    </source>
</evidence>
<dbReference type="RefSeq" id="WP_084243296.1">
    <property type="nucleotide sequence ID" value="NZ_CANMQG010000003.1"/>
</dbReference>
<dbReference type="EMBL" id="JBHRUJ010000001">
    <property type="protein sequence ID" value="MFC3209765.1"/>
    <property type="molecule type" value="Genomic_DNA"/>
</dbReference>
<accession>A0ABV7KHK9</accession>
<comment type="caution">
    <text evidence="1">The sequence shown here is derived from an EMBL/GenBank/DDBJ whole genome shotgun (WGS) entry which is preliminary data.</text>
</comment>
<gene>
    <name evidence="1" type="ORF">ACFOEJ_01575</name>
</gene>
<name>A0ABV7KHK9_PLAOK</name>